<proteinExistence type="predicted"/>
<dbReference type="Proteomes" id="UP000887572">
    <property type="component" value="Unplaced"/>
</dbReference>
<evidence type="ECO:0000313" key="3">
    <source>
        <dbReference type="WBParaSite" id="Gr19_v10_g12015.t1"/>
    </source>
</evidence>
<accession>A0A914GX99</accession>
<protein>
    <submittedName>
        <fullName evidence="3">Thioredoxin domain-containing protein</fullName>
    </submittedName>
</protein>
<dbReference type="AlphaFoldDB" id="A0A914GX99"/>
<evidence type="ECO:0000259" key="1">
    <source>
        <dbReference type="Pfam" id="PF06110"/>
    </source>
</evidence>
<dbReference type="Gene3D" id="3.40.30.10">
    <property type="entry name" value="Glutaredoxin"/>
    <property type="match status" value="1"/>
</dbReference>
<organism evidence="2 3">
    <name type="scientific">Globodera rostochiensis</name>
    <name type="common">Golden nematode worm</name>
    <name type="synonym">Heterodera rostochiensis</name>
    <dbReference type="NCBI Taxonomy" id="31243"/>
    <lineage>
        <taxon>Eukaryota</taxon>
        <taxon>Metazoa</taxon>
        <taxon>Ecdysozoa</taxon>
        <taxon>Nematoda</taxon>
        <taxon>Chromadorea</taxon>
        <taxon>Rhabditida</taxon>
        <taxon>Tylenchina</taxon>
        <taxon>Tylenchomorpha</taxon>
        <taxon>Tylenchoidea</taxon>
        <taxon>Heteroderidae</taxon>
        <taxon>Heteroderinae</taxon>
        <taxon>Globodera</taxon>
    </lineage>
</organism>
<keyword evidence="2" id="KW-1185">Reference proteome</keyword>
<feature type="domain" description="Thioredoxin" evidence="1">
    <location>
        <begin position="72"/>
        <end position="120"/>
    </location>
</feature>
<dbReference type="InterPro" id="IPR010357">
    <property type="entry name" value="TXNDC17_dom"/>
</dbReference>
<name>A0A914GX99_GLORO</name>
<sequence length="159" mass="18559">MVFFLYKHEAVGHDELRACFADLKRSNRIFDGGVFILFNGWSHQVHPFFQYYKRDAERTTKKALDHLKNIDKNQQQNRNFAFITCNVGDWEAWLEPTSSLRMDATLGVKIAPTLIEYSLEDGHCVEGQKLDSDEHFQTANDIVEFMLKRPLSNQEMMPN</sequence>
<dbReference type="WBParaSite" id="Gr19_v10_g12015.t1">
    <property type="protein sequence ID" value="Gr19_v10_g12015.t1"/>
    <property type="gene ID" value="Gr19_v10_g12015"/>
</dbReference>
<evidence type="ECO:0000313" key="2">
    <source>
        <dbReference type="Proteomes" id="UP000887572"/>
    </source>
</evidence>
<reference evidence="3" key="1">
    <citation type="submission" date="2022-11" db="UniProtKB">
        <authorList>
            <consortium name="WormBaseParasite"/>
        </authorList>
    </citation>
    <scope>IDENTIFICATION</scope>
</reference>
<dbReference type="Pfam" id="PF06110">
    <property type="entry name" value="TXD17-like_Trx"/>
    <property type="match status" value="1"/>
</dbReference>